<dbReference type="GO" id="GO:0005783">
    <property type="term" value="C:endoplasmic reticulum"/>
    <property type="evidence" value="ECO:0007669"/>
    <property type="project" value="TreeGrafter"/>
</dbReference>
<dbReference type="Gene3D" id="3.40.1180.10">
    <property type="entry name" value="Decaprenyl diphosphate synthase-like"/>
    <property type="match status" value="1"/>
</dbReference>
<organism evidence="5 6">
    <name type="scientific">Parascaris univalens</name>
    <name type="common">Nematode worm</name>
    <dbReference type="NCBI Taxonomy" id="6257"/>
    <lineage>
        <taxon>Eukaryota</taxon>
        <taxon>Metazoa</taxon>
        <taxon>Ecdysozoa</taxon>
        <taxon>Nematoda</taxon>
        <taxon>Chromadorea</taxon>
        <taxon>Rhabditida</taxon>
        <taxon>Spirurina</taxon>
        <taxon>Ascaridomorpha</taxon>
        <taxon>Ascaridoidea</taxon>
        <taxon>Ascarididae</taxon>
        <taxon>Parascaris</taxon>
    </lineage>
</organism>
<dbReference type="AlphaFoldDB" id="A0A915A6G1"/>
<dbReference type="GO" id="GO:0045547">
    <property type="term" value="F:ditrans,polycis-polyprenyl diphosphate synthase [(2E,6E)-farnesyl diphosphate specific] activity"/>
    <property type="evidence" value="ECO:0007669"/>
    <property type="project" value="UniProtKB-EC"/>
</dbReference>
<evidence type="ECO:0000256" key="4">
    <source>
        <dbReference type="ARBA" id="ARBA00047353"/>
    </source>
</evidence>
<accession>A0A915A6G1</accession>
<dbReference type="SUPFAM" id="SSF64005">
    <property type="entry name" value="Undecaprenyl diphosphate synthase"/>
    <property type="match status" value="1"/>
</dbReference>
<evidence type="ECO:0000256" key="3">
    <source>
        <dbReference type="ARBA" id="ARBA00022679"/>
    </source>
</evidence>
<sequence length="162" mass="19017">MRSEGNGWFDRVPERVWWQTLLIKLMKAGPMPKHIAFIMDGNRRYARSHCYSSILDGHAKGFDQLTKILEWCRELCIKEVTVYAFSIENFNRAEEEVGGLMTLFENKLQRLFGEKSVVNVCIAYTAQDEMKRAFTYISRGIQKGILLRSFEFCVLFCFEFFI</sequence>
<dbReference type="GO" id="GO:1904423">
    <property type="term" value="C:dehydrodolichyl diphosphate synthase complex"/>
    <property type="evidence" value="ECO:0007669"/>
    <property type="project" value="TreeGrafter"/>
</dbReference>
<dbReference type="PANTHER" id="PTHR10291:SF43">
    <property type="entry name" value="DEHYDRODOLICHYL DIPHOSPHATE SYNTHASE COMPLEX SUBUNIT DHDDS"/>
    <property type="match status" value="1"/>
</dbReference>
<dbReference type="EC" id="2.5.1.87" evidence="2"/>
<keyword evidence="5" id="KW-1185">Reference proteome</keyword>
<name>A0A915A6G1_PARUN</name>
<evidence type="ECO:0000256" key="2">
    <source>
        <dbReference type="ARBA" id="ARBA00012596"/>
    </source>
</evidence>
<dbReference type="Pfam" id="PF01255">
    <property type="entry name" value="Prenyltransf"/>
    <property type="match status" value="1"/>
</dbReference>
<evidence type="ECO:0000313" key="6">
    <source>
        <dbReference type="WBParaSite" id="PgR002_g059_t02"/>
    </source>
</evidence>
<comment type="catalytic activity">
    <reaction evidence="4">
        <text>n isopentenyl diphosphate + (2E,6E)-farnesyl diphosphate = a di-trans,poly-cis-polyprenyl diphosphate + n diphosphate</text>
        <dbReference type="Rhea" id="RHEA:53008"/>
        <dbReference type="Rhea" id="RHEA-COMP:19494"/>
        <dbReference type="ChEBI" id="CHEBI:33019"/>
        <dbReference type="ChEBI" id="CHEBI:128769"/>
        <dbReference type="ChEBI" id="CHEBI:136960"/>
        <dbReference type="ChEBI" id="CHEBI:175763"/>
        <dbReference type="EC" id="2.5.1.87"/>
    </reaction>
</comment>
<evidence type="ECO:0000256" key="1">
    <source>
        <dbReference type="ARBA" id="ARBA00005432"/>
    </source>
</evidence>
<protein>
    <recommendedName>
        <fullName evidence="2">ditrans,polycis-polyprenyl diphosphate synthase [(2E,6E)-farnesyldiphosphate specific]</fullName>
        <ecNumber evidence="2">2.5.1.87</ecNumber>
    </recommendedName>
</protein>
<proteinExistence type="inferred from homology"/>
<reference evidence="6" key="1">
    <citation type="submission" date="2022-11" db="UniProtKB">
        <authorList>
            <consortium name="WormBaseParasite"/>
        </authorList>
    </citation>
    <scope>IDENTIFICATION</scope>
</reference>
<dbReference type="InterPro" id="IPR036424">
    <property type="entry name" value="UPP_synth-like_sf"/>
</dbReference>
<evidence type="ECO:0000313" key="5">
    <source>
        <dbReference type="Proteomes" id="UP000887569"/>
    </source>
</evidence>
<dbReference type="GO" id="GO:0016094">
    <property type="term" value="P:polyprenol biosynthetic process"/>
    <property type="evidence" value="ECO:0007669"/>
    <property type="project" value="TreeGrafter"/>
</dbReference>
<keyword evidence="3" id="KW-0808">Transferase</keyword>
<dbReference type="WBParaSite" id="PgR002_g059_t02">
    <property type="protein sequence ID" value="PgR002_g059_t02"/>
    <property type="gene ID" value="PgR002_g059"/>
</dbReference>
<dbReference type="PANTHER" id="PTHR10291">
    <property type="entry name" value="DEHYDRODOLICHYL DIPHOSPHATE SYNTHASE FAMILY MEMBER"/>
    <property type="match status" value="1"/>
</dbReference>
<comment type="similarity">
    <text evidence="1">Belongs to the UPP synthase family.</text>
</comment>
<dbReference type="InterPro" id="IPR001441">
    <property type="entry name" value="UPP_synth-like"/>
</dbReference>
<dbReference type="Proteomes" id="UP000887569">
    <property type="component" value="Unplaced"/>
</dbReference>